<feature type="region of interest" description="Disordered" evidence="2">
    <location>
        <begin position="1"/>
        <end position="32"/>
    </location>
</feature>
<protein>
    <recommendedName>
        <fullName evidence="6">WPP domain-containing protein</fullName>
    </recommendedName>
</protein>
<dbReference type="PANTHER" id="PTHR34562:SF8">
    <property type="entry name" value="WPP DOMAIN-INTERACTING PROTEIN 1"/>
    <property type="match status" value="1"/>
</dbReference>
<feature type="region of interest" description="Disordered" evidence="2">
    <location>
        <begin position="388"/>
        <end position="409"/>
    </location>
</feature>
<evidence type="ECO:0000313" key="4">
    <source>
        <dbReference type="EMBL" id="KAJ9173898.1"/>
    </source>
</evidence>
<gene>
    <name evidence="4" type="ORF">P3X46_016989</name>
</gene>
<feature type="compositionally biased region" description="Basic and acidic residues" evidence="2">
    <location>
        <begin position="335"/>
        <end position="344"/>
    </location>
</feature>
<evidence type="ECO:0000256" key="2">
    <source>
        <dbReference type="SAM" id="MobiDB-lite"/>
    </source>
</evidence>
<evidence type="ECO:0008006" key="6">
    <source>
        <dbReference type="Google" id="ProtNLM"/>
    </source>
</evidence>
<feature type="compositionally biased region" description="Polar residues" evidence="2">
    <location>
        <begin position="18"/>
        <end position="29"/>
    </location>
</feature>
<keyword evidence="3" id="KW-1133">Transmembrane helix</keyword>
<organism evidence="4 5">
    <name type="scientific">Hevea brasiliensis</name>
    <name type="common">Para rubber tree</name>
    <name type="synonym">Siphonia brasiliensis</name>
    <dbReference type="NCBI Taxonomy" id="3981"/>
    <lineage>
        <taxon>Eukaryota</taxon>
        <taxon>Viridiplantae</taxon>
        <taxon>Streptophyta</taxon>
        <taxon>Embryophyta</taxon>
        <taxon>Tracheophyta</taxon>
        <taxon>Spermatophyta</taxon>
        <taxon>Magnoliopsida</taxon>
        <taxon>eudicotyledons</taxon>
        <taxon>Gunneridae</taxon>
        <taxon>Pentapetalae</taxon>
        <taxon>rosids</taxon>
        <taxon>fabids</taxon>
        <taxon>Malpighiales</taxon>
        <taxon>Euphorbiaceae</taxon>
        <taxon>Crotonoideae</taxon>
        <taxon>Micrandreae</taxon>
        <taxon>Hevea</taxon>
    </lineage>
</organism>
<accession>A0ABQ9M222</accession>
<feature type="region of interest" description="Disordered" evidence="2">
    <location>
        <begin position="222"/>
        <end position="270"/>
    </location>
</feature>
<dbReference type="Proteomes" id="UP001174677">
    <property type="component" value="Chromosome 9"/>
</dbReference>
<feature type="compositionally biased region" description="Basic and acidic residues" evidence="2">
    <location>
        <begin position="238"/>
        <end position="266"/>
    </location>
</feature>
<keyword evidence="3" id="KW-0472">Membrane</keyword>
<name>A0ABQ9M222_HEVBR</name>
<feature type="region of interest" description="Disordered" evidence="2">
    <location>
        <begin position="334"/>
        <end position="354"/>
    </location>
</feature>
<dbReference type="InterPro" id="IPR044696">
    <property type="entry name" value="WIP1/2/3"/>
</dbReference>
<keyword evidence="1" id="KW-0175">Coiled coil</keyword>
<dbReference type="PANTHER" id="PTHR34562">
    <property type="entry name" value="WPP DOMAIN-INTERACTING PROTEIN 2"/>
    <property type="match status" value="1"/>
</dbReference>
<sequence>MDLEGENSALESVEDNELTANPDSVSGLDQNKDKFKANGSCSNEIHNLATSRIIGANTEHLDGQVKEGAVNFNPITAKSPVVGSTTITKGYGLRKWRRIKREVVKDANTGADNSKVLKRGLSSSGIKQTNLLSAEIKQNSEGSTASANMFRNVGFSDGLVTHGPILESRFAVGPAFALGTDSENSEDRSSKSSTAASAPRLRYELPAVLGYLREKNRSKNFSWKSVASSTQRVPQGKGRAESSKKPRGERVKMEKENSHSSMESDSRSSNFVFMQGVYSVTSNGNQSENYDGENSDDGHAGEQQFCEEIQTGYGQENVGEVENDSQDDLAADAPWEDKEEKSESHQPSTDQDPLVESLVTLQTVQEALESEVLKFEEIGKISSIPVDSTSTDRRIHESSSCDQFDSENIRQSSSLESQVLSLTENVKYLESKLEEANTMLTVKESRVVELENTLISGKSPTEESGNAIKLQQERSREIESELESLFKQKIEAEVEYLMLTRTIQKLRVVAGDQLTFFEQQEAPAGEQEQMLNKLGEAEGKAVMLRKQAEDVEKYRRVILGTEEVLKVQRRICKVTSCFFIQLSLLILFFWLFVLQLLPHPGAVVPT</sequence>
<evidence type="ECO:0000256" key="3">
    <source>
        <dbReference type="SAM" id="Phobius"/>
    </source>
</evidence>
<feature type="compositionally biased region" description="Polar residues" evidence="2">
    <location>
        <begin position="222"/>
        <end position="233"/>
    </location>
</feature>
<reference evidence="4" key="1">
    <citation type="journal article" date="2023" name="Plant Biotechnol. J.">
        <title>Chromosome-level wild Hevea brasiliensis genome provides new tools for genomic-assisted breeding and valuable loci to elevate rubber yield.</title>
        <authorList>
            <person name="Cheng H."/>
            <person name="Song X."/>
            <person name="Hu Y."/>
            <person name="Wu T."/>
            <person name="Yang Q."/>
            <person name="An Z."/>
            <person name="Feng S."/>
            <person name="Deng Z."/>
            <person name="Wu W."/>
            <person name="Zeng X."/>
            <person name="Tu M."/>
            <person name="Wang X."/>
            <person name="Huang H."/>
        </authorList>
    </citation>
    <scope>NUCLEOTIDE SEQUENCE</scope>
    <source>
        <strain evidence="4">MT/VB/25A 57/8</strain>
    </source>
</reference>
<feature type="coiled-coil region" evidence="1">
    <location>
        <begin position="433"/>
        <end position="495"/>
    </location>
</feature>
<comment type="caution">
    <text evidence="4">The sequence shown here is derived from an EMBL/GenBank/DDBJ whole genome shotgun (WGS) entry which is preliminary data.</text>
</comment>
<evidence type="ECO:0000256" key="1">
    <source>
        <dbReference type="SAM" id="Coils"/>
    </source>
</evidence>
<dbReference type="EMBL" id="JARPOI010000009">
    <property type="protein sequence ID" value="KAJ9173898.1"/>
    <property type="molecule type" value="Genomic_DNA"/>
</dbReference>
<proteinExistence type="predicted"/>
<keyword evidence="5" id="KW-1185">Reference proteome</keyword>
<feature type="compositionally biased region" description="Basic and acidic residues" evidence="2">
    <location>
        <begin position="390"/>
        <end position="399"/>
    </location>
</feature>
<keyword evidence="3" id="KW-0812">Transmembrane</keyword>
<evidence type="ECO:0000313" key="5">
    <source>
        <dbReference type="Proteomes" id="UP001174677"/>
    </source>
</evidence>
<feature type="transmembrane region" description="Helical" evidence="3">
    <location>
        <begin position="578"/>
        <end position="597"/>
    </location>
</feature>